<accession>A0A2J6QM25</accession>
<name>A0A2J6QM25_9HELO</name>
<evidence type="ECO:0000313" key="2">
    <source>
        <dbReference type="Proteomes" id="UP000235672"/>
    </source>
</evidence>
<dbReference type="Proteomes" id="UP000235672">
    <property type="component" value="Unassembled WGS sequence"/>
</dbReference>
<proteinExistence type="predicted"/>
<keyword evidence="2" id="KW-1185">Reference proteome</keyword>
<dbReference type="EMBL" id="KZ613466">
    <property type="protein sequence ID" value="PMD27327.1"/>
    <property type="molecule type" value="Genomic_DNA"/>
</dbReference>
<evidence type="ECO:0000313" key="1">
    <source>
        <dbReference type="EMBL" id="PMD27327.1"/>
    </source>
</evidence>
<protein>
    <submittedName>
        <fullName evidence="1">Uncharacterized protein</fullName>
    </submittedName>
</protein>
<sequence>MAGALTSMSIWELDLPGSLPLATVVVAPGSDCTATPTPWLVVGLSDLVSSLLSMIAGNAVIVMVHCPLVEDEESDVGARRVGMADELKIFGRPGTAFLA</sequence>
<organism evidence="1 2">
    <name type="scientific">Hyaloscypha hepaticicola</name>
    <dbReference type="NCBI Taxonomy" id="2082293"/>
    <lineage>
        <taxon>Eukaryota</taxon>
        <taxon>Fungi</taxon>
        <taxon>Dikarya</taxon>
        <taxon>Ascomycota</taxon>
        <taxon>Pezizomycotina</taxon>
        <taxon>Leotiomycetes</taxon>
        <taxon>Helotiales</taxon>
        <taxon>Hyaloscyphaceae</taxon>
        <taxon>Hyaloscypha</taxon>
    </lineage>
</organism>
<dbReference type="AlphaFoldDB" id="A0A2J6QM25"/>
<reference evidence="1 2" key="1">
    <citation type="submission" date="2016-05" db="EMBL/GenBank/DDBJ databases">
        <title>A degradative enzymes factory behind the ericoid mycorrhizal symbiosis.</title>
        <authorList>
            <consortium name="DOE Joint Genome Institute"/>
            <person name="Martino E."/>
            <person name="Morin E."/>
            <person name="Grelet G."/>
            <person name="Kuo A."/>
            <person name="Kohler A."/>
            <person name="Daghino S."/>
            <person name="Barry K."/>
            <person name="Choi C."/>
            <person name="Cichocki N."/>
            <person name="Clum A."/>
            <person name="Copeland A."/>
            <person name="Hainaut M."/>
            <person name="Haridas S."/>
            <person name="Labutti K."/>
            <person name="Lindquist E."/>
            <person name="Lipzen A."/>
            <person name="Khouja H.-R."/>
            <person name="Murat C."/>
            <person name="Ohm R."/>
            <person name="Olson A."/>
            <person name="Spatafora J."/>
            <person name="Veneault-Fourrey C."/>
            <person name="Henrissat B."/>
            <person name="Grigoriev I."/>
            <person name="Martin F."/>
            <person name="Perotto S."/>
        </authorList>
    </citation>
    <scope>NUCLEOTIDE SEQUENCE [LARGE SCALE GENOMIC DNA]</scope>
    <source>
        <strain evidence="1 2">UAMH 7357</strain>
    </source>
</reference>
<gene>
    <name evidence="1" type="ORF">NA56DRAFT_697504</name>
</gene>